<dbReference type="InterPro" id="IPR041380">
    <property type="entry name" value="Acetyltransf_17"/>
</dbReference>
<protein>
    <submittedName>
        <fullName evidence="2">Enhanced intracellular survival protein Eis</fullName>
        <ecNumber evidence="2">2.3.1.-</ecNumber>
    </submittedName>
</protein>
<dbReference type="PANTHER" id="PTHR37817">
    <property type="entry name" value="N-ACETYLTRANSFERASE EIS"/>
    <property type="match status" value="1"/>
</dbReference>
<dbReference type="PROSITE" id="PS51186">
    <property type="entry name" value="GNAT"/>
    <property type="match status" value="1"/>
</dbReference>
<dbReference type="EMBL" id="JBHUMY010000039">
    <property type="protein sequence ID" value="MFD2663221.1"/>
    <property type="molecule type" value="Genomic_DNA"/>
</dbReference>
<dbReference type="InterPro" id="IPR051554">
    <property type="entry name" value="Acetyltransferase_Eis"/>
</dbReference>
<dbReference type="InterPro" id="IPR016181">
    <property type="entry name" value="Acyl_CoA_acyltransferase"/>
</dbReference>
<keyword evidence="2" id="KW-0012">Acyltransferase</keyword>
<dbReference type="Pfam" id="PF13527">
    <property type="entry name" value="Acetyltransf_9"/>
    <property type="match status" value="1"/>
</dbReference>
<dbReference type="GO" id="GO:0016746">
    <property type="term" value="F:acyltransferase activity"/>
    <property type="evidence" value="ECO:0007669"/>
    <property type="project" value="UniProtKB-KW"/>
</dbReference>
<sequence length="396" mass="45113">MTDEVKRLSVEHFDARMELSQFAFQYQLSREELEKRKKQDAELPSAKWGIFDGDKLAAQLTVLDLPVYIGGQSFRMGGVAGVSTWPEYRRQGLVAKLLRHSLQEMKAEGQTISMLHPFSFSFYRKFGWETYIEYKKYTLKTSELPPKTAYEGRMVRVEGQPELLNGIYEQYAVRYNGMLGRSRAWWNIRVFSPKPEVSVVYYNESGEPTGYIIYAVKEKKMTVEEFVALDNQAYSALWTYIGQHDSMIDSVTLTMPSDDMLAYRLPNPRIGQEIVPYFMARIVDAEAFVAQYGFVPSADETKSNIRIRDEHAPWNNGDFELTIKSSGEAVLTRYDGELESAGALSIDIGSLTALLLGYRTLGELRAIGRASGMAEEDARRLEARIPKAVTYLADFF</sequence>
<evidence type="ECO:0000313" key="3">
    <source>
        <dbReference type="Proteomes" id="UP001597493"/>
    </source>
</evidence>
<dbReference type="InterPro" id="IPR036527">
    <property type="entry name" value="SCP2_sterol-bd_dom_sf"/>
</dbReference>
<feature type="domain" description="N-acetyltransferase" evidence="1">
    <location>
        <begin position="3"/>
        <end position="151"/>
    </location>
</feature>
<keyword evidence="3" id="KW-1185">Reference proteome</keyword>
<dbReference type="CDD" id="cd04301">
    <property type="entry name" value="NAT_SF"/>
    <property type="match status" value="1"/>
</dbReference>
<dbReference type="Pfam" id="PF17668">
    <property type="entry name" value="Acetyltransf_17"/>
    <property type="match status" value="1"/>
</dbReference>
<dbReference type="SUPFAM" id="SSF55718">
    <property type="entry name" value="SCP-like"/>
    <property type="match status" value="1"/>
</dbReference>
<evidence type="ECO:0000313" key="2">
    <source>
        <dbReference type="EMBL" id="MFD2663221.1"/>
    </source>
</evidence>
<proteinExistence type="predicted"/>
<dbReference type="EC" id="2.3.1.-" evidence="2"/>
<organism evidence="2 3">
    <name type="scientific">Paenibacillus thailandensis</name>
    <dbReference type="NCBI Taxonomy" id="393250"/>
    <lineage>
        <taxon>Bacteria</taxon>
        <taxon>Bacillati</taxon>
        <taxon>Bacillota</taxon>
        <taxon>Bacilli</taxon>
        <taxon>Bacillales</taxon>
        <taxon>Paenibacillaceae</taxon>
        <taxon>Paenibacillus</taxon>
    </lineage>
</organism>
<dbReference type="RefSeq" id="WP_379278842.1">
    <property type="nucleotide sequence ID" value="NZ_JBHUGT010000043.1"/>
</dbReference>
<name>A0ABW5R4H4_9BACL</name>
<comment type="caution">
    <text evidence="2">The sequence shown here is derived from an EMBL/GenBank/DDBJ whole genome shotgun (WGS) entry which is preliminary data.</text>
</comment>
<accession>A0ABW5R4H4</accession>
<keyword evidence="2" id="KW-0808">Transferase</keyword>
<reference evidence="3" key="1">
    <citation type="journal article" date="2019" name="Int. J. Syst. Evol. Microbiol.">
        <title>The Global Catalogue of Microorganisms (GCM) 10K type strain sequencing project: providing services to taxonomists for standard genome sequencing and annotation.</title>
        <authorList>
            <consortium name="The Broad Institute Genomics Platform"/>
            <consortium name="The Broad Institute Genome Sequencing Center for Infectious Disease"/>
            <person name="Wu L."/>
            <person name="Ma J."/>
        </authorList>
    </citation>
    <scope>NUCLEOTIDE SEQUENCE [LARGE SCALE GENOMIC DNA]</scope>
    <source>
        <strain evidence="3">TISTR 1827</strain>
    </source>
</reference>
<dbReference type="SUPFAM" id="SSF55729">
    <property type="entry name" value="Acyl-CoA N-acyltransferases (Nat)"/>
    <property type="match status" value="1"/>
</dbReference>
<dbReference type="Gene3D" id="3.30.1050.10">
    <property type="entry name" value="SCP2 sterol-binding domain"/>
    <property type="match status" value="1"/>
</dbReference>
<dbReference type="Proteomes" id="UP001597493">
    <property type="component" value="Unassembled WGS sequence"/>
</dbReference>
<dbReference type="InterPro" id="IPR000182">
    <property type="entry name" value="GNAT_dom"/>
</dbReference>
<evidence type="ECO:0000259" key="1">
    <source>
        <dbReference type="PROSITE" id="PS51186"/>
    </source>
</evidence>
<dbReference type="Gene3D" id="3.40.630.30">
    <property type="match status" value="2"/>
</dbReference>
<dbReference type="InterPro" id="IPR025559">
    <property type="entry name" value="Eis_dom"/>
</dbReference>
<gene>
    <name evidence="2" type="primary">eis</name>
    <name evidence="2" type="ORF">ACFSW5_23540</name>
</gene>
<dbReference type="PANTHER" id="PTHR37817:SF1">
    <property type="entry name" value="N-ACETYLTRANSFERASE EIS"/>
    <property type="match status" value="1"/>
</dbReference>
<dbReference type="Pfam" id="PF13530">
    <property type="entry name" value="SCP2_2"/>
    <property type="match status" value="1"/>
</dbReference>